<gene>
    <name evidence="2" type="ORF">EAX61_13430</name>
</gene>
<comment type="caution">
    <text evidence="2">The sequence shown here is derived from an EMBL/GenBank/DDBJ whole genome shotgun (WGS) entry which is preliminary data.</text>
</comment>
<name>A0A3M0G3P6_9FLAO</name>
<dbReference type="EMBL" id="REFV01000014">
    <property type="protein sequence ID" value="RMB56792.1"/>
    <property type="molecule type" value="Genomic_DNA"/>
</dbReference>
<proteinExistence type="predicted"/>
<dbReference type="AlphaFoldDB" id="A0A3M0G3P6"/>
<organism evidence="2 3">
    <name type="scientific">Dokdonia sinensis</name>
    <dbReference type="NCBI Taxonomy" id="2479847"/>
    <lineage>
        <taxon>Bacteria</taxon>
        <taxon>Pseudomonadati</taxon>
        <taxon>Bacteroidota</taxon>
        <taxon>Flavobacteriia</taxon>
        <taxon>Flavobacteriales</taxon>
        <taxon>Flavobacteriaceae</taxon>
        <taxon>Dokdonia</taxon>
    </lineage>
</organism>
<reference evidence="2 3" key="1">
    <citation type="submission" date="2018-10" db="EMBL/GenBank/DDBJ databases">
        <title>Dokdonia luteus sp. nov., isolated from sea water.</title>
        <authorList>
            <person name="Zhou L.Y."/>
            <person name="Du Z.J."/>
        </authorList>
    </citation>
    <scope>NUCLEOTIDE SEQUENCE [LARGE SCALE GENOMIC DNA]</scope>
    <source>
        <strain evidence="2 3">SH27</strain>
    </source>
</reference>
<dbReference type="OrthoDB" id="959017at2"/>
<evidence type="ECO:0000313" key="2">
    <source>
        <dbReference type="EMBL" id="RMB56792.1"/>
    </source>
</evidence>
<sequence length="239" mass="27423">MNYVRFLIGLLVFVLQGWTVQAQGDISEEQILVVDSLYREDQVYIGLGLDLLTNKPEGISQNGFSGHFSVGFIRDMPFNKRRNKSIGVGLGLGVDVYNQNLFIGEESDDTTSIYAIVPDNIGQVKNRFSYYSVQMPIQYRWRTSSATDYTFWRIYTGIQLEYIYHFKSTFEQSGNTVNQTKIPELNKIQYGLTFAFGYSAFNLKVYYGLNSLFNEDAILTNGNKVDLQVLRLGLQFYFL</sequence>
<keyword evidence="3" id="KW-1185">Reference proteome</keyword>
<feature type="domain" description="Outer membrane protein beta-barrel" evidence="1">
    <location>
        <begin position="29"/>
        <end position="214"/>
    </location>
</feature>
<protein>
    <submittedName>
        <fullName evidence="2">PorT family protein</fullName>
    </submittedName>
</protein>
<dbReference type="Pfam" id="PF13568">
    <property type="entry name" value="OMP_b-brl_2"/>
    <property type="match status" value="1"/>
</dbReference>
<dbReference type="InterPro" id="IPR025665">
    <property type="entry name" value="Beta-barrel_OMP_2"/>
</dbReference>
<accession>A0A3M0G3P6</accession>
<evidence type="ECO:0000313" key="3">
    <source>
        <dbReference type="Proteomes" id="UP000281985"/>
    </source>
</evidence>
<evidence type="ECO:0000259" key="1">
    <source>
        <dbReference type="Pfam" id="PF13568"/>
    </source>
</evidence>
<dbReference type="Proteomes" id="UP000281985">
    <property type="component" value="Unassembled WGS sequence"/>
</dbReference>